<comment type="caution">
    <text evidence="3">The sequence shown here is derived from an EMBL/GenBank/DDBJ whole genome shotgun (WGS) entry which is preliminary data.</text>
</comment>
<reference evidence="3 4" key="1">
    <citation type="submission" date="2016-05" db="EMBL/GenBank/DDBJ databases">
        <title>Microbial solvent formation.</title>
        <authorList>
            <person name="Poehlein A."/>
            <person name="Montoya Solano J.D."/>
            <person name="Flitsch S."/>
            <person name="Krabben P."/>
            <person name="Duerre P."/>
            <person name="Daniel R."/>
        </authorList>
    </citation>
    <scope>NUCLEOTIDE SEQUENCE [LARGE SCALE GENOMIC DNA]</scope>
    <source>
        <strain evidence="3 4">DSM 2619</strain>
    </source>
</reference>
<feature type="transmembrane region" description="Helical" evidence="1">
    <location>
        <begin position="72"/>
        <end position="88"/>
    </location>
</feature>
<feature type="transmembrane region" description="Helical" evidence="1">
    <location>
        <begin position="204"/>
        <end position="225"/>
    </location>
</feature>
<dbReference type="SUPFAM" id="SSF55874">
    <property type="entry name" value="ATPase domain of HSP90 chaperone/DNA topoisomerase II/histidine kinase"/>
    <property type="match status" value="1"/>
</dbReference>
<protein>
    <submittedName>
        <fullName evidence="3">Sensory histidine kinase DcuS</fullName>
    </submittedName>
</protein>
<dbReference type="Gene3D" id="3.30.565.10">
    <property type="entry name" value="Histidine kinase-like ATPase, C-terminal domain"/>
    <property type="match status" value="1"/>
</dbReference>
<dbReference type="GO" id="GO:0016301">
    <property type="term" value="F:kinase activity"/>
    <property type="evidence" value="ECO:0007669"/>
    <property type="project" value="UniProtKB-KW"/>
</dbReference>
<keyword evidence="1" id="KW-0472">Membrane</keyword>
<evidence type="ECO:0000256" key="1">
    <source>
        <dbReference type="SAM" id="Phobius"/>
    </source>
</evidence>
<feature type="domain" description="Sensor histidine kinase NatK-like C-terminal" evidence="2">
    <location>
        <begin position="346"/>
        <end position="450"/>
    </location>
</feature>
<dbReference type="EMBL" id="LZZM01000099">
    <property type="protein sequence ID" value="OOM79583.1"/>
    <property type="molecule type" value="Genomic_DNA"/>
</dbReference>
<feature type="transmembrane region" description="Helical" evidence="1">
    <location>
        <begin position="173"/>
        <end position="198"/>
    </location>
</feature>
<gene>
    <name evidence="3" type="ORF">CLPUN_15310</name>
</gene>
<keyword evidence="3" id="KW-0418">Kinase</keyword>
<dbReference type="Proteomes" id="UP000190890">
    <property type="component" value="Unassembled WGS sequence"/>
</dbReference>
<keyword evidence="1" id="KW-1133">Transmembrane helix</keyword>
<feature type="transmembrane region" description="Helical" evidence="1">
    <location>
        <begin position="22"/>
        <end position="43"/>
    </location>
</feature>
<evidence type="ECO:0000313" key="4">
    <source>
        <dbReference type="Proteomes" id="UP000190890"/>
    </source>
</evidence>
<dbReference type="AlphaFoldDB" id="A0A1S8TP78"/>
<evidence type="ECO:0000259" key="2">
    <source>
        <dbReference type="Pfam" id="PF14501"/>
    </source>
</evidence>
<keyword evidence="3" id="KW-0808">Transferase</keyword>
<keyword evidence="1" id="KW-0812">Transmembrane</keyword>
<feature type="transmembrane region" description="Helical" evidence="1">
    <location>
        <begin position="95"/>
        <end position="119"/>
    </location>
</feature>
<sequence>MLCIITILKGVVKKMSSLAINIIYPLFTVLLFLLPVLNFTFFVKPNKKVLFIYSLILYIFNGYILINNTFNILFLIPIFLFIYLLMIYKKVLISIVLSGFIWILICISDSITGAVFIYFLKYTHADISNSSILDLLSQFLLFFITFILSKLIRLILLNFFNKIDVNFDIPKELPIAFLFSIILIIFAIYETAIYNYVISWDSSMILFNAITLLIFFIFVVAMLYYSFTFLINKHKANEYLQLKDYTNMIESMYSDLRSFKHDYLNILSTLEMYIEKQDIKGLKDFYYRELLPESNTIISKDMSLSLLSHIKISPLKALLSSKFSTAHSQGINVSIELIDDIEHINMTTIDLCRIAGILLDNAMEASILCDNKFIHFAMIKTDTEIILNISNSCLSSTPPIHKLYEKNFSTKGENRGIGLNNIKDIINKRYNNVLFNTAIDNCIFKQELIISNE</sequence>
<evidence type="ECO:0000313" key="3">
    <source>
        <dbReference type="EMBL" id="OOM79583.1"/>
    </source>
</evidence>
<name>A0A1S8TP78_9CLOT</name>
<dbReference type="Pfam" id="PF14501">
    <property type="entry name" value="HATPase_c_5"/>
    <property type="match status" value="1"/>
</dbReference>
<accession>A0A1S8TP78</accession>
<dbReference type="GO" id="GO:0042802">
    <property type="term" value="F:identical protein binding"/>
    <property type="evidence" value="ECO:0007669"/>
    <property type="project" value="TreeGrafter"/>
</dbReference>
<proteinExistence type="predicted"/>
<dbReference type="STRING" id="29367.CLPUN_15310"/>
<dbReference type="InterPro" id="IPR036890">
    <property type="entry name" value="HATPase_C_sf"/>
</dbReference>
<dbReference type="PANTHER" id="PTHR40448">
    <property type="entry name" value="TWO-COMPONENT SENSOR HISTIDINE KINASE"/>
    <property type="match status" value="1"/>
</dbReference>
<organism evidence="3 4">
    <name type="scientific">Clostridium puniceum</name>
    <dbReference type="NCBI Taxonomy" id="29367"/>
    <lineage>
        <taxon>Bacteria</taxon>
        <taxon>Bacillati</taxon>
        <taxon>Bacillota</taxon>
        <taxon>Clostridia</taxon>
        <taxon>Eubacteriales</taxon>
        <taxon>Clostridiaceae</taxon>
        <taxon>Clostridium</taxon>
    </lineage>
</organism>
<dbReference type="PANTHER" id="PTHR40448:SF1">
    <property type="entry name" value="TWO-COMPONENT SENSOR HISTIDINE KINASE"/>
    <property type="match status" value="1"/>
</dbReference>
<keyword evidence="4" id="KW-1185">Reference proteome</keyword>
<dbReference type="InterPro" id="IPR032834">
    <property type="entry name" value="NatK-like_C"/>
</dbReference>
<feature type="transmembrane region" description="Helical" evidence="1">
    <location>
        <begin position="139"/>
        <end position="161"/>
    </location>
</feature>